<sequence>MADGATKFLLDDGVVLWCSKEFGTHAAITCGTLEKPTVLPGWRTMKKKILLEHLCPDEHLNALSTVASVGFSTALTITLKDLAEAGSGRGRAYSYIFFYNQIMGFKRVWDSSCPRTWHSWVAAGVTWVMRDLRPEDDEEAVRILVEHLCPDEVLCTLSDFMNDPASVSGIAEFWRGCLAERTSIGCYEEKDGNSKLVGLNVCVILCQGDDPDFVIKGKAWNNVYKAMKVCDKVDTFKLLGVNKILYGLGLVVSREYRGHKLGSTILTAREPLALYHGVTAASTVFTGPASQKSAQRAGYSTALTVTLKELAEAGLDYPPDENRCIKLMVKNFT</sequence>
<dbReference type="PANTHER" id="PTHR20905">
    <property type="entry name" value="N-ACETYLTRANSFERASE-RELATED"/>
    <property type="match status" value="1"/>
</dbReference>
<keyword evidence="2" id="KW-1185">Reference proteome</keyword>
<dbReference type="OrthoDB" id="7180347at2759"/>
<evidence type="ECO:0000313" key="2">
    <source>
        <dbReference type="Proteomes" id="UP000494106"/>
    </source>
</evidence>
<reference evidence="1 2" key="1">
    <citation type="submission" date="2020-04" db="EMBL/GenBank/DDBJ databases">
        <authorList>
            <person name="Wallbank WR R."/>
            <person name="Pardo Diaz C."/>
            <person name="Kozak K."/>
            <person name="Martin S."/>
            <person name="Jiggins C."/>
            <person name="Moest M."/>
            <person name="Warren A I."/>
            <person name="Byers J.R.P. K."/>
            <person name="Montejo-Kovacevich G."/>
            <person name="Yen C E."/>
        </authorList>
    </citation>
    <scope>NUCLEOTIDE SEQUENCE [LARGE SCALE GENOMIC DNA]</scope>
</reference>
<organism evidence="1 2">
    <name type="scientific">Arctia plantaginis</name>
    <name type="common">Wood tiger moth</name>
    <name type="synonym">Phalaena plantaginis</name>
    <dbReference type="NCBI Taxonomy" id="874455"/>
    <lineage>
        <taxon>Eukaryota</taxon>
        <taxon>Metazoa</taxon>
        <taxon>Ecdysozoa</taxon>
        <taxon>Arthropoda</taxon>
        <taxon>Hexapoda</taxon>
        <taxon>Insecta</taxon>
        <taxon>Pterygota</taxon>
        <taxon>Neoptera</taxon>
        <taxon>Endopterygota</taxon>
        <taxon>Lepidoptera</taxon>
        <taxon>Glossata</taxon>
        <taxon>Ditrysia</taxon>
        <taxon>Noctuoidea</taxon>
        <taxon>Erebidae</taxon>
        <taxon>Arctiinae</taxon>
        <taxon>Arctia</taxon>
    </lineage>
</organism>
<proteinExistence type="predicted"/>
<dbReference type="SUPFAM" id="SSF55729">
    <property type="entry name" value="Acyl-CoA N-acyltransferases (Nat)"/>
    <property type="match status" value="1"/>
</dbReference>
<accession>A0A8S1BCI3</accession>
<protein>
    <recommendedName>
        <fullName evidence="3">N-acetyltransferase domain-containing protein</fullName>
    </recommendedName>
</protein>
<name>A0A8S1BCI3_ARCPL</name>
<dbReference type="InterPro" id="IPR016181">
    <property type="entry name" value="Acyl_CoA_acyltransferase"/>
</dbReference>
<evidence type="ECO:0000313" key="1">
    <source>
        <dbReference type="EMBL" id="CAB3256133.1"/>
    </source>
</evidence>
<comment type="caution">
    <text evidence="1">The sequence shown here is derived from an EMBL/GenBank/DDBJ whole genome shotgun (WGS) entry which is preliminary data.</text>
</comment>
<dbReference type="Gene3D" id="3.40.630.30">
    <property type="match status" value="1"/>
</dbReference>
<evidence type="ECO:0008006" key="3">
    <source>
        <dbReference type="Google" id="ProtNLM"/>
    </source>
</evidence>
<dbReference type="Proteomes" id="UP000494106">
    <property type="component" value="Unassembled WGS sequence"/>
</dbReference>
<dbReference type="PANTHER" id="PTHR20905:SF32">
    <property type="entry name" value="ARYLALKYLAMINE N-ACETYLTRANSFERASE-LIKE 7, ISOFORM A"/>
    <property type="match status" value="1"/>
</dbReference>
<dbReference type="AlphaFoldDB" id="A0A8S1BCI3"/>
<gene>
    <name evidence="1" type="ORF">APLA_LOCUS15185</name>
</gene>
<dbReference type="GO" id="GO:0008080">
    <property type="term" value="F:N-acetyltransferase activity"/>
    <property type="evidence" value="ECO:0007669"/>
    <property type="project" value="TreeGrafter"/>
</dbReference>
<dbReference type="EMBL" id="CADEBC010000585">
    <property type="protein sequence ID" value="CAB3256133.1"/>
    <property type="molecule type" value="Genomic_DNA"/>
</dbReference>